<dbReference type="Proteomes" id="UP001185012">
    <property type="component" value="Unassembled WGS sequence"/>
</dbReference>
<dbReference type="EMBL" id="JAVDQG010000009">
    <property type="protein sequence ID" value="MDR6227376.1"/>
    <property type="molecule type" value="Genomic_DNA"/>
</dbReference>
<keyword evidence="2" id="KW-1185">Reference proteome</keyword>
<protein>
    <submittedName>
        <fullName evidence="1">Uncharacterized protein</fullName>
    </submittedName>
</protein>
<comment type="caution">
    <text evidence="1">The sequence shown here is derived from an EMBL/GenBank/DDBJ whole genome shotgun (WGS) entry which is preliminary data.</text>
</comment>
<proteinExistence type="predicted"/>
<reference evidence="1 2" key="1">
    <citation type="submission" date="2023-07" db="EMBL/GenBank/DDBJ databases">
        <title>Genomic Encyclopedia of Type Strains, Phase IV (KMG-IV): sequencing the most valuable type-strain genomes for metagenomic binning, comparative biology and taxonomic classification.</title>
        <authorList>
            <person name="Goeker M."/>
        </authorList>
    </citation>
    <scope>NUCLEOTIDE SEQUENCE [LARGE SCALE GENOMIC DNA]</scope>
    <source>
        <strain evidence="1 2">DSM 45903</strain>
    </source>
</reference>
<name>A0ABU1IRR4_9BACL</name>
<accession>A0ABU1IRR4</accession>
<sequence length="29" mass="3106">MTQRAAPGEFGAGAGVYLQQAEGKNIYYD</sequence>
<evidence type="ECO:0000313" key="2">
    <source>
        <dbReference type="Proteomes" id="UP001185012"/>
    </source>
</evidence>
<evidence type="ECO:0000313" key="1">
    <source>
        <dbReference type="EMBL" id="MDR6227376.1"/>
    </source>
</evidence>
<gene>
    <name evidence="1" type="ORF">JOE21_003391</name>
</gene>
<organism evidence="1 2">
    <name type="scientific">Desmospora profundinema</name>
    <dbReference type="NCBI Taxonomy" id="1571184"/>
    <lineage>
        <taxon>Bacteria</taxon>
        <taxon>Bacillati</taxon>
        <taxon>Bacillota</taxon>
        <taxon>Bacilli</taxon>
        <taxon>Bacillales</taxon>
        <taxon>Thermoactinomycetaceae</taxon>
        <taxon>Desmospora</taxon>
    </lineage>
</organism>